<keyword evidence="3" id="KW-1185">Reference proteome</keyword>
<sequence>MVQIWLGMNVLFVIAVLVWSWQKESISIIIDLAKLTSQTALILFLVNVNMYFIFLVIRKSKVRKIKVSLAKISRYMMKAHIPLAVTGTSLILIHAVLMLLYHTLSVIHIKMLSGMAALFVLAGVLSSGYLRHKKASGKRRKWHLVMAFIFMGVAIIHIFN</sequence>
<feature type="transmembrane region" description="Helical" evidence="1">
    <location>
        <begin position="107"/>
        <end position="130"/>
    </location>
</feature>
<dbReference type="Proteomes" id="UP001232445">
    <property type="component" value="Unassembled WGS sequence"/>
</dbReference>
<dbReference type="EMBL" id="JAUSUQ010000006">
    <property type="protein sequence ID" value="MDQ0339102.1"/>
    <property type="molecule type" value="Genomic_DNA"/>
</dbReference>
<protein>
    <submittedName>
        <fullName evidence="2">Uncharacterized protein</fullName>
    </submittedName>
</protein>
<proteinExistence type="predicted"/>
<feature type="transmembrane region" description="Helical" evidence="1">
    <location>
        <begin position="5"/>
        <end position="21"/>
    </location>
</feature>
<keyword evidence="1" id="KW-0812">Transmembrane</keyword>
<evidence type="ECO:0000313" key="3">
    <source>
        <dbReference type="Proteomes" id="UP001232445"/>
    </source>
</evidence>
<feature type="transmembrane region" description="Helical" evidence="1">
    <location>
        <begin position="142"/>
        <end position="159"/>
    </location>
</feature>
<feature type="transmembrane region" description="Helical" evidence="1">
    <location>
        <begin position="41"/>
        <end position="58"/>
    </location>
</feature>
<evidence type="ECO:0000256" key="1">
    <source>
        <dbReference type="SAM" id="Phobius"/>
    </source>
</evidence>
<evidence type="ECO:0000313" key="2">
    <source>
        <dbReference type="EMBL" id="MDQ0339102.1"/>
    </source>
</evidence>
<keyword evidence="1" id="KW-0472">Membrane</keyword>
<name>A0ABU0CSJ2_9BACI</name>
<gene>
    <name evidence="2" type="ORF">J2S00_001888</name>
</gene>
<accession>A0ABU0CSJ2</accession>
<comment type="caution">
    <text evidence="2">The sequence shown here is derived from an EMBL/GenBank/DDBJ whole genome shotgun (WGS) entry which is preliminary data.</text>
</comment>
<keyword evidence="1" id="KW-1133">Transmembrane helix</keyword>
<feature type="transmembrane region" description="Helical" evidence="1">
    <location>
        <begin position="79"/>
        <end position="101"/>
    </location>
</feature>
<reference evidence="2 3" key="1">
    <citation type="submission" date="2023-07" db="EMBL/GenBank/DDBJ databases">
        <title>Genomic Encyclopedia of Type Strains, Phase IV (KMG-IV): sequencing the most valuable type-strain genomes for metagenomic binning, comparative biology and taxonomic classification.</title>
        <authorList>
            <person name="Goeker M."/>
        </authorList>
    </citation>
    <scope>NUCLEOTIDE SEQUENCE [LARGE SCALE GENOMIC DNA]</scope>
    <source>
        <strain evidence="2 3">DSM 17740</strain>
    </source>
</reference>
<organism evidence="2 3">
    <name type="scientific">Caldalkalibacillus uzonensis</name>
    <dbReference type="NCBI Taxonomy" id="353224"/>
    <lineage>
        <taxon>Bacteria</taxon>
        <taxon>Bacillati</taxon>
        <taxon>Bacillota</taxon>
        <taxon>Bacilli</taxon>
        <taxon>Bacillales</taxon>
        <taxon>Bacillaceae</taxon>
        <taxon>Caldalkalibacillus</taxon>
    </lineage>
</organism>
<dbReference type="RefSeq" id="WP_307338561.1">
    <property type="nucleotide sequence ID" value="NZ_JAUSUQ010000006.1"/>
</dbReference>